<protein>
    <submittedName>
        <fullName evidence="1">Uncharacterized protein</fullName>
    </submittedName>
</protein>
<organism evidence="1 2">
    <name type="scientific">Naganishia cerealis</name>
    <dbReference type="NCBI Taxonomy" id="610337"/>
    <lineage>
        <taxon>Eukaryota</taxon>
        <taxon>Fungi</taxon>
        <taxon>Dikarya</taxon>
        <taxon>Basidiomycota</taxon>
        <taxon>Agaricomycotina</taxon>
        <taxon>Tremellomycetes</taxon>
        <taxon>Filobasidiales</taxon>
        <taxon>Filobasidiaceae</taxon>
        <taxon>Naganishia</taxon>
    </lineage>
</organism>
<accession>A0ACC2WNW5</accession>
<keyword evidence="2" id="KW-1185">Reference proteome</keyword>
<comment type="caution">
    <text evidence="1">The sequence shown here is derived from an EMBL/GenBank/DDBJ whole genome shotgun (WGS) entry which is preliminary data.</text>
</comment>
<proteinExistence type="predicted"/>
<evidence type="ECO:0000313" key="1">
    <source>
        <dbReference type="EMBL" id="KAJ9112860.1"/>
    </source>
</evidence>
<evidence type="ECO:0000313" key="2">
    <source>
        <dbReference type="Proteomes" id="UP001241377"/>
    </source>
</evidence>
<sequence length="677" mass="73384">MAIDPPPSALARSRPQTTPQTEEQVRATVRQQTTHSDPFATTTVISCINPVGRMEDEAQAQESGGRDGEGAFLLCNGAERTALEDGGKGQEEEEQSSPSSSDEAAEAAAAAATTTTSPTMTHLGSKRPETLERAATSEVEATMMNFRTQKEDSPYPFAFTVPPAVSTTTSTPTATSTPFGLTTVTAPSSSSLENQQGLHQHQRHDQREQQGTQCPTAQGWTTTSATPTMGSNMNSNFSTWPLPLAPTQQQEAGDQHHLFGEEQRSAWTDPDVTRSSVGDGDGAYRNGVSGRVVGSDGVGVGRGYGTRENNARTSQMDTKVDTEMRQEGNPSSRPLYTDSPVSYHHPLQTQHTHHPQRYHQPPLHGTGPNMPSYPSSYHHPSPGCSSVYPFPSHAPRTALGAYHPIGTQNSIGWGDVNGGARENDDDGGGGFMMIPSYKHIPNTTARDQLHLRNSSRSVDGTFYPHWHQHQHHQHQHQHQHQQQQDRQRTFSGYNFHPHFAQHHEGRETNGEEVFFAPQQPAQRQQMKELTGNNGTSSNVNGTPVFFTPSTNTYTTFLPPGGELSYPPTMANTTTANGHPQRASNNFLNRAPRGVLSPTSGGSGNAADDDLDMSGGIFVPPTPPTARGSGGGGGNEEETIFGRIGDRHRFQSSPRPPKRGRRRGESKPGPNFLTKLYA</sequence>
<gene>
    <name evidence="1" type="ORF">QFC19_000415</name>
</gene>
<dbReference type="Proteomes" id="UP001241377">
    <property type="component" value="Unassembled WGS sequence"/>
</dbReference>
<reference evidence="1" key="1">
    <citation type="submission" date="2023-04" db="EMBL/GenBank/DDBJ databases">
        <title>Draft Genome sequencing of Naganishia species isolated from polar environments using Oxford Nanopore Technology.</title>
        <authorList>
            <person name="Leo P."/>
            <person name="Venkateswaran K."/>
        </authorList>
    </citation>
    <scope>NUCLEOTIDE SEQUENCE</scope>
    <source>
        <strain evidence="1">MNA-CCFEE 5261</strain>
    </source>
</reference>
<dbReference type="EMBL" id="JASBWR010000003">
    <property type="protein sequence ID" value="KAJ9112860.1"/>
    <property type="molecule type" value="Genomic_DNA"/>
</dbReference>
<name>A0ACC2WNW5_9TREE</name>